<evidence type="ECO:0000259" key="2">
    <source>
        <dbReference type="Pfam" id="PF02517"/>
    </source>
</evidence>
<feature type="transmembrane region" description="Helical" evidence="1">
    <location>
        <begin position="66"/>
        <end position="88"/>
    </location>
</feature>
<accession>A0ABS8G9V1</accession>
<protein>
    <submittedName>
        <fullName evidence="3">CPBP family intramembrane metalloprotease</fullName>
    </submittedName>
</protein>
<feature type="transmembrane region" description="Helical" evidence="1">
    <location>
        <begin position="21"/>
        <end position="46"/>
    </location>
</feature>
<feature type="transmembrane region" description="Helical" evidence="1">
    <location>
        <begin position="100"/>
        <end position="119"/>
    </location>
</feature>
<evidence type="ECO:0000313" key="3">
    <source>
        <dbReference type="EMBL" id="MCC2617288.1"/>
    </source>
</evidence>
<evidence type="ECO:0000313" key="4">
    <source>
        <dbReference type="Proteomes" id="UP001520878"/>
    </source>
</evidence>
<feature type="transmembrane region" description="Helical" evidence="1">
    <location>
        <begin position="253"/>
        <end position="274"/>
    </location>
</feature>
<keyword evidence="3" id="KW-0482">Metalloprotease</keyword>
<feature type="transmembrane region" description="Helical" evidence="1">
    <location>
        <begin position="212"/>
        <end position="232"/>
    </location>
</feature>
<feature type="transmembrane region" description="Helical" evidence="1">
    <location>
        <begin position="152"/>
        <end position="174"/>
    </location>
</feature>
<dbReference type="RefSeq" id="WP_229161320.1">
    <property type="nucleotide sequence ID" value="NZ_JAJEWP010000004.1"/>
</dbReference>
<keyword evidence="1" id="KW-0812">Transmembrane</keyword>
<keyword evidence="3" id="KW-0645">Protease</keyword>
<dbReference type="GO" id="GO:0008237">
    <property type="term" value="F:metallopeptidase activity"/>
    <property type="evidence" value="ECO:0007669"/>
    <property type="project" value="UniProtKB-KW"/>
</dbReference>
<dbReference type="InterPro" id="IPR003675">
    <property type="entry name" value="Rce1/LyrA-like_dom"/>
</dbReference>
<feature type="transmembrane region" description="Helical" evidence="1">
    <location>
        <begin position="315"/>
        <end position="333"/>
    </location>
</feature>
<keyword evidence="1" id="KW-1133">Transmembrane helix</keyword>
<comment type="caution">
    <text evidence="3">The sequence shown here is derived from an EMBL/GenBank/DDBJ whole genome shotgun (WGS) entry which is preliminary data.</text>
</comment>
<organism evidence="3 4">
    <name type="scientific">Fluctibacter halophilus</name>
    <dbReference type="NCBI Taxonomy" id="226011"/>
    <lineage>
        <taxon>Bacteria</taxon>
        <taxon>Pseudomonadati</taxon>
        <taxon>Pseudomonadota</taxon>
        <taxon>Gammaproteobacteria</taxon>
        <taxon>Alteromonadales</taxon>
        <taxon>Alteromonadaceae</taxon>
        <taxon>Fluctibacter</taxon>
    </lineage>
</organism>
<dbReference type="Pfam" id="PF02517">
    <property type="entry name" value="Rce1-like"/>
    <property type="match status" value="1"/>
</dbReference>
<dbReference type="Proteomes" id="UP001520878">
    <property type="component" value="Unassembled WGS sequence"/>
</dbReference>
<feature type="domain" description="CAAX prenyl protease 2/Lysostaphin resistance protein A-like" evidence="2">
    <location>
        <begin position="154"/>
        <end position="249"/>
    </location>
</feature>
<keyword evidence="1" id="KW-0472">Membrane</keyword>
<keyword evidence="3" id="KW-0378">Hydrolase</keyword>
<gene>
    <name evidence="3" type="ORF">LJ739_13625</name>
</gene>
<keyword evidence="4" id="KW-1185">Reference proteome</keyword>
<reference evidence="3 4" key="1">
    <citation type="submission" date="2021-10" db="EMBL/GenBank/DDBJ databases">
        <title>Draft genome of Aestuariibacter halophilus JC2043.</title>
        <authorList>
            <person name="Emsley S.A."/>
            <person name="Pfannmuller K.M."/>
            <person name="Ushijima B."/>
            <person name="Saw J.H."/>
            <person name="Videau P."/>
        </authorList>
    </citation>
    <scope>NUCLEOTIDE SEQUENCE [LARGE SCALE GENOMIC DNA]</scope>
    <source>
        <strain evidence="3 4">JC2043</strain>
    </source>
</reference>
<evidence type="ECO:0000256" key="1">
    <source>
        <dbReference type="SAM" id="Phobius"/>
    </source>
</evidence>
<dbReference type="EMBL" id="JAJEWP010000004">
    <property type="protein sequence ID" value="MCC2617288.1"/>
    <property type="molecule type" value="Genomic_DNA"/>
</dbReference>
<name>A0ABS8G9V1_9ALTE</name>
<sequence>MNRNRHFIHYAKTRPGQLASLAEILAVFFVGSMLSSVLFQLAGIQGHPLMALTGEAPDLFAISRDLFDILMLQNAGWWVLILLFGWAFRRSFVADMGGSLRGHSLLWLVGLGCVGWALGDLPNKVLWVLDAEFDLGTSVPWREALIHGEKTAGWWTLMAVGSFGLIPVVEEIFWRGFVQARLQHSFPPAVAIIGAAAMFTLSHAQYHQLDGYHVATILALFFNACVIGWLFYRSGSLVPVIVMHALLNFPTDGAMTYVVIAVMSVIVCWQWTAIKRQGKEAAALLKGNVYTATAITTVLLLALSMMALSQAPGAIMYIGAIALGLLILLWGHYQWRVLPALRIQQESV</sequence>
<proteinExistence type="predicted"/>
<feature type="transmembrane region" description="Helical" evidence="1">
    <location>
        <begin position="289"/>
        <end position="308"/>
    </location>
</feature>